<comment type="caution">
    <text evidence="2">The sequence shown here is derived from an EMBL/GenBank/DDBJ whole genome shotgun (WGS) entry which is preliminary data.</text>
</comment>
<evidence type="ECO:0000313" key="2">
    <source>
        <dbReference type="EMBL" id="KAJ1189878.1"/>
    </source>
</evidence>
<accession>A0AAV7UQ84</accession>
<feature type="region of interest" description="Disordered" evidence="1">
    <location>
        <begin position="30"/>
        <end position="51"/>
    </location>
</feature>
<evidence type="ECO:0000256" key="1">
    <source>
        <dbReference type="SAM" id="MobiDB-lite"/>
    </source>
</evidence>
<sequence>MTRLAGVLRQGSPAQCHRVFSACRPGCSVTGQGHRRGLTRSYGDRGFSPRGSLESLKVGVCPNGAKHAGQVERAGSSQERSSHRADRGPRRGRPLQARGPRAGVQALPHLRRSPRLPSGSQARTQRAGNTSAAPGTAATVQEASRLDGSGKRGLTSADLGGLSRDRSPLLGSRSAAVGFRPQHQRFPKDILISCTLPAALHTVASD</sequence>
<dbReference type="Proteomes" id="UP001066276">
    <property type="component" value="Chromosome 3_1"/>
</dbReference>
<evidence type="ECO:0000313" key="3">
    <source>
        <dbReference type="Proteomes" id="UP001066276"/>
    </source>
</evidence>
<feature type="region of interest" description="Disordered" evidence="1">
    <location>
        <begin position="67"/>
        <end position="169"/>
    </location>
</feature>
<reference evidence="2" key="1">
    <citation type="journal article" date="2022" name="bioRxiv">
        <title>Sequencing and chromosome-scale assembly of the giantPleurodeles waltlgenome.</title>
        <authorList>
            <person name="Brown T."/>
            <person name="Elewa A."/>
            <person name="Iarovenko S."/>
            <person name="Subramanian E."/>
            <person name="Araus A.J."/>
            <person name="Petzold A."/>
            <person name="Susuki M."/>
            <person name="Suzuki K.-i.T."/>
            <person name="Hayashi T."/>
            <person name="Toyoda A."/>
            <person name="Oliveira C."/>
            <person name="Osipova E."/>
            <person name="Leigh N.D."/>
            <person name="Simon A."/>
            <person name="Yun M.H."/>
        </authorList>
    </citation>
    <scope>NUCLEOTIDE SEQUENCE</scope>
    <source>
        <strain evidence="2">20211129_DDA</strain>
        <tissue evidence="2">Liver</tissue>
    </source>
</reference>
<dbReference type="AlphaFoldDB" id="A0AAV7UQ84"/>
<organism evidence="2 3">
    <name type="scientific">Pleurodeles waltl</name>
    <name type="common">Iberian ribbed newt</name>
    <dbReference type="NCBI Taxonomy" id="8319"/>
    <lineage>
        <taxon>Eukaryota</taxon>
        <taxon>Metazoa</taxon>
        <taxon>Chordata</taxon>
        <taxon>Craniata</taxon>
        <taxon>Vertebrata</taxon>
        <taxon>Euteleostomi</taxon>
        <taxon>Amphibia</taxon>
        <taxon>Batrachia</taxon>
        <taxon>Caudata</taxon>
        <taxon>Salamandroidea</taxon>
        <taxon>Salamandridae</taxon>
        <taxon>Pleurodelinae</taxon>
        <taxon>Pleurodeles</taxon>
    </lineage>
</organism>
<feature type="compositionally biased region" description="Polar residues" evidence="1">
    <location>
        <begin position="118"/>
        <end position="142"/>
    </location>
</feature>
<name>A0AAV7UQ84_PLEWA</name>
<gene>
    <name evidence="2" type="ORF">NDU88_006620</name>
</gene>
<keyword evidence="3" id="KW-1185">Reference proteome</keyword>
<dbReference type="EMBL" id="JANPWB010000005">
    <property type="protein sequence ID" value="KAJ1189878.1"/>
    <property type="molecule type" value="Genomic_DNA"/>
</dbReference>
<feature type="compositionally biased region" description="Basic and acidic residues" evidence="1">
    <location>
        <begin position="80"/>
        <end position="89"/>
    </location>
</feature>
<protein>
    <submittedName>
        <fullName evidence="2">Uncharacterized protein</fullName>
    </submittedName>
</protein>
<proteinExistence type="predicted"/>